<dbReference type="RefSeq" id="WP_420244859.1">
    <property type="nucleotide sequence ID" value="NZ_BOPV01000001.1"/>
</dbReference>
<evidence type="ECO:0000256" key="2">
    <source>
        <dbReference type="ARBA" id="ARBA00010004"/>
    </source>
</evidence>
<keyword evidence="11" id="KW-0175">Coiled coil</keyword>
<dbReference type="GO" id="GO:0006935">
    <property type="term" value="P:chemotaxis"/>
    <property type="evidence" value="ECO:0007669"/>
    <property type="project" value="UniProtKB-KW"/>
</dbReference>
<keyword evidence="6" id="KW-0145">Chemotaxis</keyword>
<dbReference type="Pfam" id="PF02050">
    <property type="entry name" value="FliJ"/>
    <property type="match status" value="1"/>
</dbReference>
<evidence type="ECO:0000256" key="6">
    <source>
        <dbReference type="ARBA" id="ARBA00022500"/>
    </source>
</evidence>
<evidence type="ECO:0000256" key="10">
    <source>
        <dbReference type="ARBA" id="ARBA00023225"/>
    </source>
</evidence>
<feature type="coiled-coil region" evidence="11">
    <location>
        <begin position="15"/>
        <end position="42"/>
    </location>
</feature>
<dbReference type="EMBL" id="BOPV01000001">
    <property type="protein sequence ID" value="GIL41392.1"/>
    <property type="molecule type" value="Genomic_DNA"/>
</dbReference>
<evidence type="ECO:0000256" key="11">
    <source>
        <dbReference type="SAM" id="Coils"/>
    </source>
</evidence>
<keyword evidence="4" id="KW-0813">Transport</keyword>
<name>A0A8S8XHF5_9PROT</name>
<dbReference type="Proteomes" id="UP000681075">
    <property type="component" value="Unassembled WGS sequence"/>
</dbReference>
<keyword evidence="5" id="KW-1003">Cell membrane</keyword>
<accession>A0A8S8XHF5</accession>
<evidence type="ECO:0000256" key="7">
    <source>
        <dbReference type="ARBA" id="ARBA00022795"/>
    </source>
</evidence>
<keyword evidence="8" id="KW-0653">Protein transport</keyword>
<keyword evidence="12" id="KW-0282">Flagellum</keyword>
<feature type="coiled-coil region" evidence="11">
    <location>
        <begin position="78"/>
        <end position="105"/>
    </location>
</feature>
<dbReference type="GO" id="GO:0009288">
    <property type="term" value="C:bacterial-type flagellum"/>
    <property type="evidence" value="ECO:0007669"/>
    <property type="project" value="InterPro"/>
</dbReference>
<reference evidence="12" key="1">
    <citation type="submission" date="2021-02" db="EMBL/GenBank/DDBJ databases">
        <title>Genome sequence of Rhodospirillales sp. strain TMPK1 isolated from soil.</title>
        <authorList>
            <person name="Nakai R."/>
            <person name="Kusada H."/>
            <person name="Tamaki H."/>
        </authorList>
    </citation>
    <scope>NUCLEOTIDE SEQUENCE</scope>
    <source>
        <strain evidence="12">TMPK1</strain>
    </source>
</reference>
<keyword evidence="13" id="KW-1185">Reference proteome</keyword>
<sequence>MADLSGVIRLKKFQLDEKRRVLADLNALLSELLAERDRLDAQVLVEQAHAQASLEGQLAYGKFAQAAIARRKRLGDSIVQVEGQIEAATDQVREAMGELKKFEITQAEREKRARAKVRRRETQTLDDIAIERFQRKTGV</sequence>
<evidence type="ECO:0000256" key="4">
    <source>
        <dbReference type="ARBA" id="ARBA00022448"/>
    </source>
</evidence>
<protein>
    <recommendedName>
        <fullName evidence="3">Flagellar FliJ protein</fullName>
    </recommendedName>
</protein>
<dbReference type="GO" id="GO:0005886">
    <property type="term" value="C:plasma membrane"/>
    <property type="evidence" value="ECO:0007669"/>
    <property type="project" value="UniProtKB-SubCell"/>
</dbReference>
<dbReference type="GO" id="GO:0015031">
    <property type="term" value="P:protein transport"/>
    <property type="evidence" value="ECO:0007669"/>
    <property type="project" value="UniProtKB-KW"/>
</dbReference>
<evidence type="ECO:0000256" key="1">
    <source>
        <dbReference type="ARBA" id="ARBA00004413"/>
    </source>
</evidence>
<organism evidence="12 13">
    <name type="scientific">Roseiterribacter gracilis</name>
    <dbReference type="NCBI Taxonomy" id="2812848"/>
    <lineage>
        <taxon>Bacteria</taxon>
        <taxon>Pseudomonadati</taxon>
        <taxon>Pseudomonadota</taxon>
        <taxon>Alphaproteobacteria</taxon>
        <taxon>Rhodospirillales</taxon>
        <taxon>Roseiterribacteraceae</taxon>
        <taxon>Roseiterribacter</taxon>
    </lineage>
</organism>
<evidence type="ECO:0000313" key="13">
    <source>
        <dbReference type="Proteomes" id="UP000681075"/>
    </source>
</evidence>
<evidence type="ECO:0000313" key="12">
    <source>
        <dbReference type="EMBL" id="GIL41392.1"/>
    </source>
</evidence>
<keyword evidence="7" id="KW-1005">Bacterial flagellum biogenesis</keyword>
<gene>
    <name evidence="12" type="ORF">TMPK1_36290</name>
</gene>
<proteinExistence type="inferred from homology"/>
<dbReference type="GO" id="GO:0071973">
    <property type="term" value="P:bacterial-type flagellum-dependent cell motility"/>
    <property type="evidence" value="ECO:0007669"/>
    <property type="project" value="InterPro"/>
</dbReference>
<dbReference type="InterPro" id="IPR053716">
    <property type="entry name" value="Flag_assembly_chemotaxis_eff"/>
</dbReference>
<dbReference type="Gene3D" id="1.10.287.1700">
    <property type="match status" value="1"/>
</dbReference>
<evidence type="ECO:0000256" key="5">
    <source>
        <dbReference type="ARBA" id="ARBA00022475"/>
    </source>
</evidence>
<dbReference type="GO" id="GO:0044781">
    <property type="term" value="P:bacterial-type flagellum organization"/>
    <property type="evidence" value="ECO:0007669"/>
    <property type="project" value="UniProtKB-KW"/>
</dbReference>
<keyword evidence="9" id="KW-0472">Membrane</keyword>
<keyword evidence="12" id="KW-0969">Cilium</keyword>
<dbReference type="InterPro" id="IPR012823">
    <property type="entry name" value="Flagell_FliJ"/>
</dbReference>
<comment type="caution">
    <text evidence="12">The sequence shown here is derived from an EMBL/GenBank/DDBJ whole genome shotgun (WGS) entry which is preliminary data.</text>
</comment>
<evidence type="ECO:0000256" key="8">
    <source>
        <dbReference type="ARBA" id="ARBA00022927"/>
    </source>
</evidence>
<comment type="subcellular location">
    <subcellularLocation>
        <location evidence="1">Cell membrane</location>
        <topology evidence="1">Peripheral membrane protein</topology>
        <orientation evidence="1">Cytoplasmic side</orientation>
    </subcellularLocation>
</comment>
<comment type="similarity">
    <text evidence="2">Belongs to the FliJ family.</text>
</comment>
<evidence type="ECO:0000256" key="3">
    <source>
        <dbReference type="ARBA" id="ARBA00020392"/>
    </source>
</evidence>
<keyword evidence="10" id="KW-1006">Bacterial flagellum protein export</keyword>
<dbReference type="AlphaFoldDB" id="A0A8S8XHF5"/>
<evidence type="ECO:0000256" key="9">
    <source>
        <dbReference type="ARBA" id="ARBA00023136"/>
    </source>
</evidence>
<keyword evidence="12" id="KW-0966">Cell projection</keyword>